<sequence>MLFAGLAHAQSADITQFRAERAEEEIQVSAQIQFELPAAVEDALLKGIPMYFVAEADVLRERWYWYDKRLASVERHMRLAYQPLTRRWRLNVSTGPGNANSQGLVLNQGFDTLPQALAGIKRVSGWKVADVADLDPSLKYKVEFRFRLDLSRLPRPFQIGAIGQSDWDVSAGISTPLSSDLTK</sequence>
<dbReference type="AlphaFoldDB" id="A0A1P8KF38"/>
<accession>A0A1P8KF38</accession>
<name>A0A1P8KF38_9BURK</name>
<dbReference type="KEGG" id="rsb:RS694_02460"/>
<dbReference type="EMBL" id="CP019239">
    <property type="protein sequence ID" value="APW44650.1"/>
    <property type="molecule type" value="Genomic_DNA"/>
</dbReference>
<evidence type="ECO:0000313" key="2">
    <source>
        <dbReference type="Proteomes" id="UP000186110"/>
    </source>
</evidence>
<protein>
    <recommendedName>
        <fullName evidence="3">DUF4390 domain-containing protein</fullName>
    </recommendedName>
</protein>
<dbReference type="STRING" id="1484693.RS694_02460"/>
<proteinExistence type="predicted"/>
<reference evidence="1 2" key="1">
    <citation type="submission" date="2017-01" db="EMBL/GenBank/DDBJ databases">
        <authorList>
            <person name="Mah S.A."/>
            <person name="Swanson W.J."/>
            <person name="Moy G.W."/>
            <person name="Vacquier V.D."/>
        </authorList>
    </citation>
    <scope>NUCLEOTIDE SEQUENCE [LARGE SCALE GENOMIC DNA]</scope>
    <source>
        <strain evidence="1 2">DSM 22694</strain>
    </source>
</reference>
<gene>
    <name evidence="1" type="ORF">RS694_02460</name>
</gene>
<dbReference type="Proteomes" id="UP000186110">
    <property type="component" value="Chromosome"/>
</dbReference>
<dbReference type="Pfam" id="PF14334">
    <property type="entry name" value="DUF4390"/>
    <property type="match status" value="1"/>
</dbReference>
<dbReference type="eggNOG" id="ENOG502ZZV8">
    <property type="taxonomic scope" value="Bacteria"/>
</dbReference>
<evidence type="ECO:0008006" key="3">
    <source>
        <dbReference type="Google" id="ProtNLM"/>
    </source>
</evidence>
<keyword evidence="2" id="KW-1185">Reference proteome</keyword>
<dbReference type="InterPro" id="IPR025500">
    <property type="entry name" value="DUF4390"/>
</dbReference>
<evidence type="ECO:0000313" key="1">
    <source>
        <dbReference type="EMBL" id="APW44650.1"/>
    </source>
</evidence>
<organism evidence="1 2">
    <name type="scientific">Rhodoferax saidenbachensis</name>
    <dbReference type="NCBI Taxonomy" id="1484693"/>
    <lineage>
        <taxon>Bacteria</taxon>
        <taxon>Pseudomonadati</taxon>
        <taxon>Pseudomonadota</taxon>
        <taxon>Betaproteobacteria</taxon>
        <taxon>Burkholderiales</taxon>
        <taxon>Comamonadaceae</taxon>
        <taxon>Rhodoferax</taxon>
    </lineage>
</organism>